<evidence type="ECO:0000259" key="1">
    <source>
        <dbReference type="PROSITE" id="PS51704"/>
    </source>
</evidence>
<name>A0ABU3A0S2_9GAMM</name>
<dbReference type="EMBL" id="JAVRIF010000004">
    <property type="protein sequence ID" value="MDT0603772.1"/>
    <property type="molecule type" value="Genomic_DNA"/>
</dbReference>
<reference evidence="2 3" key="1">
    <citation type="submission" date="2023-09" db="EMBL/GenBank/DDBJ databases">
        <authorList>
            <person name="Rey-Velasco X."/>
        </authorList>
    </citation>
    <scope>NUCLEOTIDE SEQUENCE [LARGE SCALE GENOMIC DNA]</scope>
    <source>
        <strain evidence="2 3">W431</strain>
    </source>
</reference>
<organism evidence="2 3">
    <name type="scientific">Thalassotalea castellviae</name>
    <dbReference type="NCBI Taxonomy" id="3075612"/>
    <lineage>
        <taxon>Bacteria</taxon>
        <taxon>Pseudomonadati</taxon>
        <taxon>Pseudomonadota</taxon>
        <taxon>Gammaproteobacteria</taxon>
        <taxon>Alteromonadales</taxon>
        <taxon>Colwelliaceae</taxon>
        <taxon>Thalassotalea</taxon>
    </lineage>
</organism>
<protein>
    <submittedName>
        <fullName evidence="2">Glycerophosphodiester phosphodiesterase family protein</fullName>
    </submittedName>
</protein>
<dbReference type="Gene3D" id="3.20.20.190">
    <property type="entry name" value="Phosphatidylinositol (PI) phosphodiesterase"/>
    <property type="match status" value="1"/>
</dbReference>
<gene>
    <name evidence="2" type="ORF">RM573_09215</name>
</gene>
<dbReference type="PANTHER" id="PTHR46211">
    <property type="entry name" value="GLYCEROPHOSPHORYL DIESTER PHOSPHODIESTERASE"/>
    <property type="match status" value="1"/>
</dbReference>
<keyword evidence="3" id="KW-1185">Reference proteome</keyword>
<dbReference type="PROSITE" id="PS51704">
    <property type="entry name" value="GP_PDE"/>
    <property type="match status" value="1"/>
</dbReference>
<sequence>MKIIAHRGASGEFPENSILAFEQAILQEADGIELDVHFHSPSQQFIVLHDQYLDEITNAKGQINQYSLEQLTQLSLGQEQKLITLSQALTTIAGRTLVNIEIKSACSDISIVNLHLSALKSQINYAIKHLGFSSQQFVLSSFNHHIIKQSKLILPDIDTAALIAHNPIEYASFAQKLKCLAINPAIECLEQALVTNAQQLGLKVWVYTVDREEDINFCRQINVDAIFTNFPKKVRDYINNCNDS</sequence>
<proteinExistence type="predicted"/>
<dbReference type="PANTHER" id="PTHR46211:SF1">
    <property type="entry name" value="GLYCEROPHOSPHODIESTER PHOSPHODIESTERASE, CYTOPLASMIC"/>
    <property type="match status" value="1"/>
</dbReference>
<dbReference type="InterPro" id="IPR030395">
    <property type="entry name" value="GP_PDE_dom"/>
</dbReference>
<dbReference type="Pfam" id="PF03009">
    <property type="entry name" value="GDPD"/>
    <property type="match status" value="1"/>
</dbReference>
<dbReference type="Proteomes" id="UP001266357">
    <property type="component" value="Unassembled WGS sequence"/>
</dbReference>
<dbReference type="SUPFAM" id="SSF51695">
    <property type="entry name" value="PLC-like phosphodiesterases"/>
    <property type="match status" value="1"/>
</dbReference>
<evidence type="ECO:0000313" key="3">
    <source>
        <dbReference type="Proteomes" id="UP001266357"/>
    </source>
</evidence>
<dbReference type="RefSeq" id="WP_311580623.1">
    <property type="nucleotide sequence ID" value="NZ_JAVRIF010000004.1"/>
</dbReference>
<feature type="domain" description="GP-PDE" evidence="1">
    <location>
        <begin position="1"/>
        <end position="238"/>
    </location>
</feature>
<accession>A0ABU3A0S2</accession>
<dbReference type="InterPro" id="IPR017946">
    <property type="entry name" value="PLC-like_Pdiesterase_TIM-brl"/>
</dbReference>
<evidence type="ECO:0000313" key="2">
    <source>
        <dbReference type="EMBL" id="MDT0603772.1"/>
    </source>
</evidence>
<comment type="caution">
    <text evidence="2">The sequence shown here is derived from an EMBL/GenBank/DDBJ whole genome shotgun (WGS) entry which is preliminary data.</text>
</comment>